<accession>A0A9P7UX97</accession>
<proteinExistence type="predicted"/>
<dbReference type="GeneID" id="66072860"/>
<keyword evidence="3" id="KW-1185">Reference proteome</keyword>
<protein>
    <submittedName>
        <fullName evidence="2">Uncharacterized protein</fullName>
    </submittedName>
</protein>
<sequence length="76" mass="8119">MISKGIPSSKSSWGTTSAKRQIEPTLSPHHPLGPVLICVYGNSHKTVNGADLKLAQKRAKGPGPGVYGGYIWQTVY</sequence>
<evidence type="ECO:0000313" key="2">
    <source>
        <dbReference type="EMBL" id="KAG7096340.1"/>
    </source>
</evidence>
<organism evidence="2 3">
    <name type="scientific">Marasmius oreades</name>
    <name type="common">fairy-ring Marasmius</name>
    <dbReference type="NCBI Taxonomy" id="181124"/>
    <lineage>
        <taxon>Eukaryota</taxon>
        <taxon>Fungi</taxon>
        <taxon>Dikarya</taxon>
        <taxon>Basidiomycota</taxon>
        <taxon>Agaricomycotina</taxon>
        <taxon>Agaricomycetes</taxon>
        <taxon>Agaricomycetidae</taxon>
        <taxon>Agaricales</taxon>
        <taxon>Marasmiineae</taxon>
        <taxon>Marasmiaceae</taxon>
        <taxon>Marasmius</taxon>
    </lineage>
</organism>
<dbReference type="AlphaFoldDB" id="A0A9P7UX97"/>
<reference evidence="2" key="1">
    <citation type="journal article" date="2021" name="Genome Biol. Evol.">
        <title>The assembled and annotated genome of the fairy-ring fungus Marasmius oreades.</title>
        <authorList>
            <person name="Hiltunen M."/>
            <person name="Ament-Velasquez S.L."/>
            <person name="Johannesson H."/>
        </authorList>
    </citation>
    <scope>NUCLEOTIDE SEQUENCE</scope>
    <source>
        <strain evidence="2">03SP1</strain>
    </source>
</reference>
<gene>
    <name evidence="2" type="ORF">E1B28_003784</name>
</gene>
<dbReference type="EMBL" id="CM032182">
    <property type="protein sequence ID" value="KAG7096340.1"/>
    <property type="molecule type" value="Genomic_DNA"/>
</dbReference>
<dbReference type="RefSeq" id="XP_043012810.1">
    <property type="nucleotide sequence ID" value="XM_043148218.1"/>
</dbReference>
<evidence type="ECO:0000256" key="1">
    <source>
        <dbReference type="SAM" id="MobiDB-lite"/>
    </source>
</evidence>
<feature type="compositionally biased region" description="Polar residues" evidence="1">
    <location>
        <begin position="1"/>
        <end position="19"/>
    </location>
</feature>
<evidence type="ECO:0000313" key="3">
    <source>
        <dbReference type="Proteomes" id="UP001049176"/>
    </source>
</evidence>
<dbReference type="Proteomes" id="UP001049176">
    <property type="component" value="Chromosome 2"/>
</dbReference>
<dbReference type="KEGG" id="more:E1B28_003784"/>
<name>A0A9P7UX97_9AGAR</name>
<feature type="region of interest" description="Disordered" evidence="1">
    <location>
        <begin position="1"/>
        <end position="30"/>
    </location>
</feature>
<comment type="caution">
    <text evidence="2">The sequence shown here is derived from an EMBL/GenBank/DDBJ whole genome shotgun (WGS) entry which is preliminary data.</text>
</comment>